<dbReference type="SMART" id="SM00345">
    <property type="entry name" value="HTH_GNTR"/>
    <property type="match status" value="1"/>
</dbReference>
<dbReference type="Pfam" id="PF02080">
    <property type="entry name" value="TrkA_C"/>
    <property type="match status" value="1"/>
</dbReference>
<dbReference type="PANTHER" id="PTHR30445:SF8">
    <property type="entry name" value="K(+)_H(+) ANTIPORTER SUBUNIT KHTT"/>
    <property type="match status" value="1"/>
</dbReference>
<evidence type="ECO:0000259" key="4">
    <source>
        <dbReference type="PROSITE" id="PS50949"/>
    </source>
</evidence>
<dbReference type="InterPro" id="IPR036390">
    <property type="entry name" value="WH_DNA-bd_sf"/>
</dbReference>
<evidence type="ECO:0000313" key="6">
    <source>
        <dbReference type="EMBL" id="KGM99666.1"/>
    </source>
</evidence>
<dbReference type="InterPro" id="IPR000524">
    <property type="entry name" value="Tscrpt_reg_HTH_GntR"/>
</dbReference>
<dbReference type="SUPFAM" id="SSF46785">
    <property type="entry name" value="Winged helix' DNA-binding domain"/>
    <property type="match status" value="1"/>
</dbReference>
<keyword evidence="3" id="KW-0804">Transcription</keyword>
<feature type="domain" description="HTH gntR-type" evidence="4">
    <location>
        <begin position="7"/>
        <end position="75"/>
    </location>
</feature>
<dbReference type="PANTHER" id="PTHR30445">
    <property type="entry name" value="K(+)_H(+) ANTIPORTER SUBUNIT KHTT"/>
    <property type="match status" value="1"/>
</dbReference>
<dbReference type="PROSITE" id="PS51202">
    <property type="entry name" value="RCK_C"/>
    <property type="match status" value="1"/>
</dbReference>
<dbReference type="GO" id="GO:0003700">
    <property type="term" value="F:DNA-binding transcription factor activity"/>
    <property type="evidence" value="ECO:0007669"/>
    <property type="project" value="InterPro"/>
</dbReference>
<evidence type="ECO:0000256" key="2">
    <source>
        <dbReference type="ARBA" id="ARBA00023125"/>
    </source>
</evidence>
<dbReference type="GO" id="GO:0003677">
    <property type="term" value="F:DNA binding"/>
    <property type="evidence" value="ECO:0007669"/>
    <property type="project" value="UniProtKB-KW"/>
</dbReference>
<dbReference type="PROSITE" id="PS50949">
    <property type="entry name" value="HTH_GNTR"/>
    <property type="match status" value="1"/>
</dbReference>
<sequence>MVRRAKTPNYIKIAVDIASRIVRNEFLEGSKITGRSTLVSIYKVSPETIRRSTALLKDLNVVTVNDKSGIIINSRQAAKIFLDKFKTQSDFSSINNETYELLKQKKIIDEKIENNIKSIVEFATQLKNVENIIHFESTVEKGSIAVGKSIGELNFWHNTKATIIGVKRSNEIFVSPGPYFTIQEHDILVYVGQDEVLENINNYIKKPHNK</sequence>
<dbReference type="Proteomes" id="UP000030014">
    <property type="component" value="Unassembled WGS sequence"/>
</dbReference>
<dbReference type="Gene3D" id="3.30.70.1450">
    <property type="entry name" value="Regulator of K+ conductance, C-terminal domain"/>
    <property type="match status" value="1"/>
</dbReference>
<dbReference type="InterPro" id="IPR036721">
    <property type="entry name" value="RCK_C_sf"/>
</dbReference>
<proteinExistence type="predicted"/>
<evidence type="ECO:0000256" key="3">
    <source>
        <dbReference type="ARBA" id="ARBA00023163"/>
    </source>
</evidence>
<evidence type="ECO:0000259" key="5">
    <source>
        <dbReference type="PROSITE" id="PS51202"/>
    </source>
</evidence>
<dbReference type="RefSeq" id="WP_039257294.1">
    <property type="nucleotide sequence ID" value="NZ_JDRY01000032.1"/>
</dbReference>
<accession>A0A0A0IHG4</accession>
<name>A0A0A0IHG4_CLOBO</name>
<dbReference type="Gene3D" id="1.10.10.10">
    <property type="entry name" value="Winged helix-like DNA-binding domain superfamily/Winged helix DNA-binding domain"/>
    <property type="match status" value="1"/>
</dbReference>
<dbReference type="AlphaFoldDB" id="A0A0A0IHG4"/>
<dbReference type="EMBL" id="JDRY01000032">
    <property type="protein sequence ID" value="KGM99666.1"/>
    <property type="molecule type" value="Genomic_DNA"/>
</dbReference>
<feature type="domain" description="RCK C-terminal" evidence="5">
    <location>
        <begin position="120"/>
        <end position="206"/>
    </location>
</feature>
<organism evidence="6 7">
    <name type="scientific">Clostridium botulinum C/D str. DC5</name>
    <dbReference type="NCBI Taxonomy" id="1443128"/>
    <lineage>
        <taxon>Bacteria</taxon>
        <taxon>Bacillati</taxon>
        <taxon>Bacillota</taxon>
        <taxon>Clostridia</taxon>
        <taxon>Eubacteriales</taxon>
        <taxon>Clostridiaceae</taxon>
        <taxon>Clostridium</taxon>
    </lineage>
</organism>
<dbReference type="InterPro" id="IPR050144">
    <property type="entry name" value="AAE_transporter"/>
</dbReference>
<protein>
    <submittedName>
        <fullName evidence="6">Potassium transporter TrkA</fullName>
    </submittedName>
</protein>
<dbReference type="GO" id="GO:0006813">
    <property type="term" value="P:potassium ion transport"/>
    <property type="evidence" value="ECO:0007669"/>
    <property type="project" value="InterPro"/>
</dbReference>
<keyword evidence="2" id="KW-0238">DNA-binding</keyword>
<dbReference type="InterPro" id="IPR006037">
    <property type="entry name" value="RCK_C"/>
</dbReference>
<evidence type="ECO:0000313" key="7">
    <source>
        <dbReference type="Proteomes" id="UP000030014"/>
    </source>
</evidence>
<dbReference type="InterPro" id="IPR036388">
    <property type="entry name" value="WH-like_DNA-bd_sf"/>
</dbReference>
<reference evidence="6 7" key="1">
    <citation type="submission" date="2014-01" db="EMBL/GenBank/DDBJ databases">
        <title>Plasmidome dynamics in the species complex Clostridium novyi sensu lato converts strains of independent lineages into distinctly different pathogens.</title>
        <authorList>
            <person name="Skarin H."/>
            <person name="Segerman B."/>
        </authorList>
    </citation>
    <scope>NUCLEOTIDE SEQUENCE [LARGE SCALE GENOMIC DNA]</scope>
    <source>
        <strain evidence="6 7">DC5</strain>
    </source>
</reference>
<dbReference type="SUPFAM" id="SSF116726">
    <property type="entry name" value="TrkA C-terminal domain-like"/>
    <property type="match status" value="1"/>
</dbReference>
<evidence type="ECO:0000256" key="1">
    <source>
        <dbReference type="ARBA" id="ARBA00023015"/>
    </source>
</evidence>
<comment type="caution">
    <text evidence="6">The sequence shown here is derived from an EMBL/GenBank/DDBJ whole genome shotgun (WGS) entry which is preliminary data.</text>
</comment>
<keyword evidence="1" id="KW-0805">Transcription regulation</keyword>
<dbReference type="GO" id="GO:0008324">
    <property type="term" value="F:monoatomic cation transmembrane transporter activity"/>
    <property type="evidence" value="ECO:0007669"/>
    <property type="project" value="InterPro"/>
</dbReference>
<gene>
    <name evidence="6" type="ORF">Z955_06515</name>
</gene>